<keyword evidence="3" id="KW-0946">Virion</keyword>
<organismHost>
    <name type="scientific">Malus domestica</name>
    <name type="common">Apple</name>
    <name type="synonym">Pyrus malus</name>
    <dbReference type="NCBI Taxonomy" id="3750"/>
</organismHost>
<organismHost>
    <name type="scientific">Nicotiana tabacum</name>
    <name type="common">Common tobacco</name>
    <dbReference type="NCBI Taxonomy" id="4097"/>
</organismHost>
<dbReference type="Pfam" id="PF03689">
    <property type="entry name" value="Nepo_coat_N"/>
    <property type="match status" value="1"/>
</dbReference>
<organismHost>
    <name type="scientific">Mentha</name>
    <dbReference type="NCBI Taxonomy" id="21819"/>
</organismHost>
<organismHost>
    <name type="scientific">Malus pumila</name>
    <name type="common">Paradise apple</name>
    <dbReference type="NCBI Taxonomy" id="283210"/>
</organismHost>
<proteinExistence type="predicted"/>
<evidence type="ECO:0000256" key="2">
    <source>
        <dbReference type="ARBA" id="ARBA00022561"/>
    </source>
</evidence>
<organismHost>
    <name type="scientific">Cucumis sativus</name>
    <name type="common">Cucumber</name>
    <dbReference type="NCBI Taxonomy" id="3659"/>
</organismHost>
<feature type="domain" description="Nepovirus coat protein C-terminal" evidence="5">
    <location>
        <begin position="941"/>
        <end position="1098"/>
    </location>
</feature>
<evidence type="ECO:0000259" key="6">
    <source>
        <dbReference type="Pfam" id="PF03689"/>
    </source>
</evidence>
<organismHost>
    <name type="scientific">Vigna unguiculata</name>
    <name type="common">Cowpea</name>
    <dbReference type="NCBI Taxonomy" id="3917"/>
</organismHost>
<organismHost>
    <name type="scientific">Carica papaya</name>
    <name type="common">Papaya</name>
    <dbReference type="NCBI Taxonomy" id="3649"/>
</organismHost>
<organismHost>
    <name type="scientific">Vaccinium corymbosum</name>
    <name type="common">Highbush blueberry</name>
    <dbReference type="NCBI Taxonomy" id="69266"/>
</organismHost>
<evidence type="ECO:0000313" key="7">
    <source>
        <dbReference type="EMBL" id="QIC89937.1"/>
    </source>
</evidence>
<organismHost>
    <name type="scientific">Prunus incisa</name>
    <dbReference type="NCBI Taxonomy" id="137206"/>
</organismHost>
<organismHost>
    <name type="scientific">Solanum melongena</name>
    <name type="common">eggplant</name>
    <dbReference type="NCBI Taxonomy" id="4111"/>
</organismHost>
<organismHost>
    <name type="scientific">Portulaca</name>
    <dbReference type="NCBI Taxonomy" id="3582"/>
</organismHost>
<dbReference type="InterPro" id="IPR029053">
    <property type="entry name" value="Viral_coat"/>
</dbReference>
<protein>
    <submittedName>
        <fullName evidence="7">Polyprotein</fullName>
    </submittedName>
</protein>
<accession>A0A6C0ZMI3</accession>
<organismHost>
    <name type="scientific">Impatiens walleriana</name>
    <dbReference type="NCBI Taxonomy" id="127142"/>
</organismHost>
<organismHost>
    <name type="scientific">Pueraria montana</name>
    <dbReference type="NCBI Taxonomy" id="132459"/>
</organismHost>
<organismHost>
    <name type="scientific">Phlox subulata</name>
    <dbReference type="NCBI Taxonomy" id="103544"/>
</organismHost>
<organismHost>
    <name type="scientific">Anemonastrum</name>
    <dbReference type="NCBI Taxonomy" id="22868"/>
</organismHost>
<evidence type="ECO:0000256" key="1">
    <source>
        <dbReference type="ARBA" id="ARBA00004328"/>
    </source>
</evidence>
<dbReference type="Gene3D" id="2.60.120.20">
    <property type="match status" value="2"/>
</dbReference>
<evidence type="ECO:0000259" key="4">
    <source>
        <dbReference type="Pfam" id="PF03391"/>
    </source>
</evidence>
<organismHost>
    <name type="scientific">Glycine max</name>
    <name type="common">Soybean</name>
    <name type="synonym">Glycine hispida</name>
    <dbReference type="NCBI Taxonomy" id="3847"/>
</organismHost>
<organismHost>
    <name type="scientific">Pelargonium</name>
    <dbReference type="NCBI Taxonomy" id="4030"/>
</organismHost>
<organismHost>
    <name type="scientific">Prunus serrulata</name>
    <dbReference type="NCBI Taxonomy" id="97321"/>
</organismHost>
<organismHost>
    <name type="scientific">Lupinus</name>
    <dbReference type="NCBI Taxonomy" id="3869"/>
</organismHost>
<dbReference type="InterPro" id="IPR005305">
    <property type="entry name" value="Nepo_coat_C"/>
</dbReference>
<name>A0A6C0ZMI3_TRSV</name>
<sequence>MEPLLWQVDATTPPHIQALQSGSLPPTSPAAALTRVQRALSFFRAAARKYSKQADAPDLFALAMTRVADHNGIAVEARNVEQLFHFVGQHVANPAERKALRAALREQRALFNASLPGACFPAPAPPGWGIPKPPPLPPPFVWKGCHYNVVAPPPRIPQPPPLPKFAPFVRNNFRVVAPPPLPEVYQPIGAPFPQTRASAALSFFRTASTCRQVLVESCIQQPAFMTCCASIGEVQEMTSLLNEARSSGKILTPKEVSQALAQKRKEIKGAEENRISFDEGVHLTEADVFHRLSLAKRFMSHKRDRTLVDVLMPTEHEVVRYPGTRPDGTLQMCVSALPRMSEEAARKLLEKGWKNSKNVSLDIGVTSYMPYGAPIVAFMTIMDGRTDDPQEAALCANYMDLGREKSKVLSLPLVTIPLSEIEHDQGILDCLYIVTYFHGVQSYQPGTLMMSYGTLEFQEYSNNSFTTATRVRESWDQILKRNENLGKRVHAGIGVLGTIEKEMDQQLEDFPAINLETRPRPVVRTFQNAQQPLHKTRSMRIGTTSFSGNTGRTVLPPVVKTYEDGNANFNSLSSKPRHSSASTAHLMCAVTVVPDPTCCGTLSFKVPKDAKKGKHLGTFDIRQAIMDYGGLHSQEWCAKGIVNPTFTVRMHAPRNAFAGLSIACTFDDYKRIHLPDLGNECPPSEMFELPTRVFMLKDADVHEWQFNYGELTGHGLCNWANSITQPMLYFFVASTNQVTMAADWQCIVTMHVDMGPVIDRFELDPTMTWPIQLGDTFAIDRYYEAKEIKLDGSTSLLSISYNFGGPVKHSKKHAISYSRAVMSRNLGWSGTISGSVKSVSSLFCSASFVIFPWEHANTPPTLRQVLWGPHQIMHGDGQFEIAIKSRLHSASTTEEGFGLLGILPLAGPVAPDAHVGSYEFIVHIDTWRPDLQVHPPMFSSAELYNWFTLTNLKPDPNTGVVNFDIPGYIHDYATKDAHVTLASNPLSWLVAATGWHYGEVDLCISWSRSKQAAAQEGSVSITTNYRDWGAYWQGQARIYDLRRTEAEVPIFLGSYAGATPSGALGKQNYVRISVVNAKDIVALRVCLRPKSIKFWGRSATLF</sequence>
<dbReference type="Pfam" id="PF03688">
    <property type="entry name" value="Nepo_coat_C"/>
    <property type="match status" value="1"/>
</dbReference>
<organismHost>
    <name type="scientific">Solanum lycopersicum</name>
    <name type="common">Tomato</name>
    <name type="synonym">Lycopersicon esculentum</name>
    <dbReference type="NCBI Taxonomy" id="4081"/>
</organismHost>
<organismHost>
    <name type="scientific">Iris</name>
    <dbReference type="NCBI Taxonomy" id="26378"/>
</organismHost>
<organismHost>
    <name type="scientific">Prunus avium</name>
    <name type="common">Cherry</name>
    <name type="synonym">Cerasus avium</name>
    <dbReference type="NCBI Taxonomy" id="42229"/>
</organismHost>
<organismHost>
    <name type="scientific">Lobelia</name>
    <dbReference type="NCBI Taxonomy" id="4382"/>
</organismHost>
<dbReference type="InterPro" id="IPR005306">
    <property type="entry name" value="Nepo_coat_N"/>
</dbReference>
<organismHost>
    <name type="scientific">Capsicum annuum</name>
    <name type="common">Capsicum pepper</name>
    <dbReference type="NCBI Taxonomy" id="4072"/>
</organismHost>
<organismHost>
    <name type="scientific">Gladiolus</name>
    <dbReference type="NCBI Taxonomy" id="49747"/>
</organismHost>
<reference evidence="7" key="1">
    <citation type="submission" date="2019-09" db="EMBL/GenBank/DDBJ databases">
        <authorList>
            <person name="Tabara M."/>
            <person name="Nagashima H."/>
            <person name="He K."/>
            <person name="Qian X."/>
            <person name="Crosby K.M."/>
            <person name="Jifon J."/>
            <person name="Jayaprakasha G."/>
            <person name="Patil B."/>
            <person name="Koiwa H."/>
            <person name="Takahashi H."/>
            <person name="Fukuhara T."/>
        </authorList>
    </citation>
    <scope>NUCLEOTIDE SEQUENCE</scope>
    <source>
        <strain evidence="7">CmTX-A</strain>
    </source>
</reference>
<dbReference type="EMBL" id="MN504772">
    <property type="protein sequence ID" value="QIC89937.1"/>
    <property type="molecule type" value="Genomic_RNA"/>
</dbReference>
<dbReference type="GO" id="GO:0005198">
    <property type="term" value="F:structural molecule activity"/>
    <property type="evidence" value="ECO:0007669"/>
    <property type="project" value="InterPro"/>
</dbReference>
<organismHost>
    <name type="scientific">Hemerocallis</name>
    <dbReference type="NCBI Taxonomy" id="16107"/>
</organismHost>
<organismHost>
    <name type="scientific">Bacopa</name>
    <dbReference type="NCBI Taxonomy" id="90645"/>
</organismHost>
<organismHost>
    <name type="scientific">Petunia</name>
    <dbReference type="NCBI Taxonomy" id="4101"/>
</organismHost>
<organismHost>
    <name type="scientific">Phaseolus vulgaris</name>
    <name type="common">Kidney bean</name>
    <name type="synonym">French bean</name>
    <dbReference type="NCBI Taxonomy" id="3885"/>
</organismHost>
<organismHost>
    <name type="scientific">Rubus fruticosus</name>
    <dbReference type="NCBI Taxonomy" id="211815"/>
</organismHost>
<feature type="domain" description="Nepovirus coat protein" evidence="4">
    <location>
        <begin position="765"/>
        <end position="930"/>
    </location>
</feature>
<evidence type="ECO:0000256" key="3">
    <source>
        <dbReference type="ARBA" id="ARBA00022844"/>
    </source>
</evidence>
<organismHost>
    <name type="scientific">Vitis vinifera</name>
    <name type="common">Grape</name>
    <dbReference type="NCBI Taxonomy" id="29760"/>
</organismHost>
<organismHost>
    <name type="scientific">Fraxinus</name>
    <name type="common">ash trees</name>
    <dbReference type="NCBI Taxonomy" id="38871"/>
</organismHost>
<feature type="domain" description="Nepovirus coat protein N-terminal" evidence="6">
    <location>
        <begin position="599"/>
        <end position="689"/>
    </location>
</feature>
<keyword evidence="2" id="KW-0167">Capsid protein</keyword>
<dbReference type="InterPro" id="IPR005054">
    <property type="entry name" value="Nepo_coat"/>
</dbReference>
<dbReference type="Pfam" id="PF03391">
    <property type="entry name" value="Nepo_coat"/>
    <property type="match status" value="1"/>
</dbReference>
<evidence type="ECO:0000259" key="5">
    <source>
        <dbReference type="Pfam" id="PF03688"/>
    </source>
</evidence>
<organismHost>
    <name type="scientific">Cornus</name>
    <dbReference type="NCBI Taxonomy" id="4281"/>
</organismHost>
<organismHost>
    <name type="scientific">Citrullus lanatus</name>
    <name type="common">Watermelon</name>
    <name type="synonym">Citrullus vulgaris</name>
    <dbReference type="NCBI Taxonomy" id="3654"/>
</organismHost>
<dbReference type="SUPFAM" id="SSF88633">
    <property type="entry name" value="Positive stranded ssRNA viruses"/>
    <property type="match status" value="3"/>
</dbReference>
<organismHost>
    <name type="scientific">Cucumis melo</name>
    <name type="common">Muskmelon</name>
    <dbReference type="NCBI Taxonomy" id="3656"/>
</organismHost>
<organismHost>
    <name type="scientific">Prunus persica</name>
    <name type="common">Peach</name>
    <name type="synonym">Amygdalus persica</name>
    <dbReference type="NCBI Taxonomy" id="3760"/>
</organismHost>
<dbReference type="GO" id="GO:0019028">
    <property type="term" value="C:viral capsid"/>
    <property type="evidence" value="ECO:0007669"/>
    <property type="project" value="UniProtKB-KW"/>
</dbReference>
<organism evidence="7">
    <name type="scientific">Tobacco ringspot virus</name>
    <name type="common">TobRV</name>
    <name type="synonym">TRSV</name>
    <dbReference type="NCBI Taxonomy" id="12282"/>
    <lineage>
        <taxon>Viruses</taxon>
        <taxon>Riboviria</taxon>
        <taxon>Orthornavirae</taxon>
        <taxon>Pisuviricota</taxon>
        <taxon>Pisoniviricetes</taxon>
        <taxon>Picornavirales</taxon>
        <taxon>Secoviridae</taxon>
        <taxon>Comovirinae</taxon>
        <taxon>Nepovirus</taxon>
        <taxon>Nepovirus nicotianae</taxon>
    </lineage>
</organism>
<organismHost>
    <name type="scientific">Hydrangea</name>
    <dbReference type="NCBI Taxonomy" id="23109"/>
</organismHost>
<organismHost>
    <name type="scientific">Rubus</name>
    <name type="common">bramble</name>
    <dbReference type="NCBI Taxonomy" id="23216"/>
</organismHost>
<comment type="subcellular location">
    <subcellularLocation>
        <location evidence="1">Virion</location>
    </subcellularLocation>
</comment>
<organismHost>
    <name type="scientific">Narcissus pseudonarcissus</name>
    <name type="common">Daffodil</name>
    <dbReference type="NCBI Taxonomy" id="39639"/>
</organismHost>
<organismHost>
    <name type="scientific">Prunus serrula</name>
    <dbReference type="NCBI Taxonomy" id="1358727"/>
</organismHost>
<organismHost>
    <name type="scientific">Daphne</name>
    <dbReference type="NCBI Taxonomy" id="66679"/>
</organismHost>